<comment type="caution">
    <text evidence="11">The sequence shown here is derived from an EMBL/GenBank/DDBJ whole genome shotgun (WGS) entry which is preliminary data.</text>
</comment>
<comment type="catalytic activity">
    <reaction evidence="8">
        <text>(6S)-5,6,7,8-tetrahydrofolate + NADP(+) = 7,8-dihydrofolate + NADPH + H(+)</text>
        <dbReference type="Rhea" id="RHEA:15009"/>
        <dbReference type="ChEBI" id="CHEBI:15378"/>
        <dbReference type="ChEBI" id="CHEBI:57451"/>
        <dbReference type="ChEBI" id="CHEBI:57453"/>
        <dbReference type="ChEBI" id="CHEBI:57783"/>
        <dbReference type="ChEBI" id="CHEBI:58349"/>
        <dbReference type="EC" id="1.5.1.3"/>
    </reaction>
</comment>
<keyword evidence="4 8" id="KW-0554">One-carbon metabolism</keyword>
<keyword evidence="12" id="KW-1185">Reference proteome</keyword>
<accession>A0ABS1DKY0</accession>
<dbReference type="RefSeq" id="WP_200343221.1">
    <property type="nucleotide sequence ID" value="NZ_NRRL01000116.1"/>
</dbReference>
<dbReference type="PROSITE" id="PS00075">
    <property type="entry name" value="DHFR_1"/>
    <property type="match status" value="1"/>
</dbReference>
<evidence type="ECO:0000313" key="11">
    <source>
        <dbReference type="EMBL" id="MBK1670772.1"/>
    </source>
</evidence>
<dbReference type="PRINTS" id="PR00070">
    <property type="entry name" value="DHFR"/>
</dbReference>
<comment type="similarity">
    <text evidence="2 8 9">Belongs to the dihydrofolate reductase family.</text>
</comment>
<dbReference type="GO" id="GO:0016301">
    <property type="term" value="F:kinase activity"/>
    <property type="evidence" value="ECO:0007669"/>
    <property type="project" value="UniProtKB-KW"/>
</dbReference>
<comment type="pathway">
    <text evidence="1 8">Cofactor biosynthesis; tetrahydrofolate biosynthesis; 5,6,7,8-tetrahydrofolate from 7,8-dihydrofolate: step 1/1.</text>
</comment>
<protein>
    <recommendedName>
        <fullName evidence="3 8">Dihydrofolate reductase</fullName>
        <ecNumber evidence="3 8">1.5.1.3</ecNumber>
    </recommendedName>
</protein>
<dbReference type="EMBL" id="NRRL01000116">
    <property type="protein sequence ID" value="MBK1670772.1"/>
    <property type="molecule type" value="Genomic_DNA"/>
</dbReference>
<name>A0ABS1DKY0_9PROT</name>
<dbReference type="InterPro" id="IPR012259">
    <property type="entry name" value="DHFR"/>
</dbReference>
<sequence>MTLVVAADRAGGIGQDGGLPWRLPDDLKWFKRVTIGYPLVMGRKTHESIGRSLPGRLNLVITRQDGYRPFDGAEVVGSLQAALDRAAREDAGEVMVIGGAEIFRATLPHADRVLLTRVHDSFAADTFLDELDPAQWRETWREGHPADARNPHAYSFIEVVRR</sequence>
<dbReference type="PROSITE" id="PS51330">
    <property type="entry name" value="DHFR_2"/>
    <property type="match status" value="1"/>
</dbReference>
<dbReference type="InterPro" id="IPR024072">
    <property type="entry name" value="DHFR-like_dom_sf"/>
</dbReference>
<dbReference type="Gene3D" id="3.40.430.10">
    <property type="entry name" value="Dihydrofolate Reductase, subunit A"/>
    <property type="match status" value="1"/>
</dbReference>
<dbReference type="SUPFAM" id="SSF53597">
    <property type="entry name" value="Dihydrofolate reductase-like"/>
    <property type="match status" value="1"/>
</dbReference>
<dbReference type="Pfam" id="PF00186">
    <property type="entry name" value="DHFR_1"/>
    <property type="match status" value="1"/>
</dbReference>
<evidence type="ECO:0000313" key="12">
    <source>
        <dbReference type="Proteomes" id="UP001296873"/>
    </source>
</evidence>
<reference evidence="11 12" key="1">
    <citation type="journal article" date="2020" name="Microorganisms">
        <title>Osmotic Adaptation and Compatible Solute Biosynthesis of Phototrophic Bacteria as Revealed from Genome Analyses.</title>
        <authorList>
            <person name="Imhoff J.F."/>
            <person name="Rahn T."/>
            <person name="Kunzel S."/>
            <person name="Keller A."/>
            <person name="Neulinger S.C."/>
        </authorList>
    </citation>
    <scope>NUCLEOTIDE SEQUENCE [LARGE SCALE GENOMIC DNA]</scope>
    <source>
        <strain evidence="11 12">DSM 9895</strain>
    </source>
</reference>
<evidence type="ECO:0000256" key="6">
    <source>
        <dbReference type="ARBA" id="ARBA00023002"/>
    </source>
</evidence>
<organism evidence="11 12">
    <name type="scientific">Rhodovibrio sodomensis</name>
    <dbReference type="NCBI Taxonomy" id="1088"/>
    <lineage>
        <taxon>Bacteria</taxon>
        <taxon>Pseudomonadati</taxon>
        <taxon>Pseudomonadota</taxon>
        <taxon>Alphaproteobacteria</taxon>
        <taxon>Rhodospirillales</taxon>
        <taxon>Rhodovibrionaceae</taxon>
        <taxon>Rhodovibrio</taxon>
    </lineage>
</organism>
<keyword evidence="5 8" id="KW-0521">NADP</keyword>
<evidence type="ECO:0000256" key="2">
    <source>
        <dbReference type="ARBA" id="ARBA00009539"/>
    </source>
</evidence>
<dbReference type="EC" id="1.5.1.3" evidence="3 8"/>
<proteinExistence type="inferred from homology"/>
<evidence type="ECO:0000256" key="4">
    <source>
        <dbReference type="ARBA" id="ARBA00022563"/>
    </source>
</evidence>
<evidence type="ECO:0000256" key="9">
    <source>
        <dbReference type="RuleBase" id="RU004474"/>
    </source>
</evidence>
<comment type="function">
    <text evidence="7 8">Key enzyme in folate metabolism. Catalyzes an essential reaction for de novo glycine and purine synthesis, and for DNA precursor synthesis.</text>
</comment>
<evidence type="ECO:0000256" key="3">
    <source>
        <dbReference type="ARBA" id="ARBA00012856"/>
    </source>
</evidence>
<gene>
    <name evidence="11" type="ORF">CKO28_22395</name>
</gene>
<dbReference type="CDD" id="cd00209">
    <property type="entry name" value="DHFR"/>
    <property type="match status" value="1"/>
</dbReference>
<dbReference type="PANTHER" id="PTHR48069">
    <property type="entry name" value="DIHYDROFOLATE REDUCTASE"/>
    <property type="match status" value="1"/>
</dbReference>
<dbReference type="PIRSF" id="PIRSF000194">
    <property type="entry name" value="DHFR"/>
    <property type="match status" value="1"/>
</dbReference>
<dbReference type="Proteomes" id="UP001296873">
    <property type="component" value="Unassembled WGS sequence"/>
</dbReference>
<dbReference type="InterPro" id="IPR017925">
    <property type="entry name" value="DHFR_CS"/>
</dbReference>
<feature type="domain" description="DHFR" evidence="10">
    <location>
        <begin position="1"/>
        <end position="161"/>
    </location>
</feature>
<keyword evidence="11" id="KW-0418">Kinase</keyword>
<evidence type="ECO:0000256" key="8">
    <source>
        <dbReference type="PIRNR" id="PIRNR000194"/>
    </source>
</evidence>
<keyword evidence="11" id="KW-0808">Transferase</keyword>
<evidence type="ECO:0000256" key="5">
    <source>
        <dbReference type="ARBA" id="ARBA00022857"/>
    </source>
</evidence>
<evidence type="ECO:0000259" key="10">
    <source>
        <dbReference type="PROSITE" id="PS51330"/>
    </source>
</evidence>
<dbReference type="InterPro" id="IPR001796">
    <property type="entry name" value="DHFR_dom"/>
</dbReference>
<evidence type="ECO:0000256" key="1">
    <source>
        <dbReference type="ARBA" id="ARBA00004903"/>
    </source>
</evidence>
<dbReference type="PANTHER" id="PTHR48069:SF3">
    <property type="entry name" value="DIHYDROFOLATE REDUCTASE"/>
    <property type="match status" value="1"/>
</dbReference>
<keyword evidence="6 8" id="KW-0560">Oxidoreductase</keyword>
<evidence type="ECO:0000256" key="7">
    <source>
        <dbReference type="ARBA" id="ARBA00025067"/>
    </source>
</evidence>